<evidence type="ECO:0000256" key="8">
    <source>
        <dbReference type="ARBA" id="ARBA00022630"/>
    </source>
</evidence>
<keyword evidence="20" id="KW-1185">Reference proteome</keyword>
<evidence type="ECO:0000256" key="15">
    <source>
        <dbReference type="ARBA" id="ARBA00023316"/>
    </source>
</evidence>
<feature type="active site" evidence="17">
    <location>
        <position position="347"/>
    </location>
</feature>
<evidence type="ECO:0000259" key="18">
    <source>
        <dbReference type="PROSITE" id="PS51387"/>
    </source>
</evidence>
<dbReference type="InterPro" id="IPR016169">
    <property type="entry name" value="FAD-bd_PCMH_sub2"/>
</dbReference>
<evidence type="ECO:0000256" key="10">
    <source>
        <dbReference type="ARBA" id="ARBA00022857"/>
    </source>
</evidence>
<evidence type="ECO:0000256" key="5">
    <source>
        <dbReference type="ARBA" id="ARBA00010485"/>
    </source>
</evidence>
<dbReference type="Pfam" id="PF02873">
    <property type="entry name" value="MurB_C"/>
    <property type="match status" value="1"/>
</dbReference>
<keyword evidence="11 17" id="KW-0133">Cell shape</keyword>
<dbReference type="PROSITE" id="PS51387">
    <property type="entry name" value="FAD_PCMH"/>
    <property type="match status" value="1"/>
</dbReference>
<dbReference type="GO" id="GO:0008762">
    <property type="term" value="F:UDP-N-acetylmuramate dehydrogenase activity"/>
    <property type="evidence" value="ECO:0007669"/>
    <property type="project" value="UniProtKB-EC"/>
</dbReference>
<feature type="active site" evidence="17">
    <location>
        <position position="162"/>
    </location>
</feature>
<evidence type="ECO:0000256" key="9">
    <source>
        <dbReference type="ARBA" id="ARBA00022827"/>
    </source>
</evidence>
<dbReference type="EMBL" id="JBFNQN010000003">
    <property type="protein sequence ID" value="MEW9264185.1"/>
    <property type="molecule type" value="Genomic_DNA"/>
</dbReference>
<dbReference type="InterPro" id="IPR011601">
    <property type="entry name" value="MurB_C"/>
</dbReference>
<comment type="pathway">
    <text evidence="4 17">Cell wall biogenesis; peptidoglycan biosynthesis.</text>
</comment>
<evidence type="ECO:0000256" key="16">
    <source>
        <dbReference type="ARBA" id="ARBA00048914"/>
    </source>
</evidence>
<evidence type="ECO:0000256" key="1">
    <source>
        <dbReference type="ARBA" id="ARBA00001974"/>
    </source>
</evidence>
<dbReference type="RefSeq" id="WP_367636807.1">
    <property type="nucleotide sequence ID" value="NZ_JBFNQN010000003.1"/>
</dbReference>
<comment type="function">
    <text evidence="2 17">Cell wall formation.</text>
</comment>
<keyword evidence="8 17" id="KW-0285">Flavoprotein</keyword>
<dbReference type="SUPFAM" id="SSF56176">
    <property type="entry name" value="FAD-binding/transporter-associated domain-like"/>
    <property type="match status" value="1"/>
</dbReference>
<evidence type="ECO:0000256" key="13">
    <source>
        <dbReference type="ARBA" id="ARBA00023002"/>
    </source>
</evidence>
<dbReference type="Pfam" id="PF01565">
    <property type="entry name" value="FAD_binding_4"/>
    <property type="match status" value="1"/>
</dbReference>
<evidence type="ECO:0000256" key="7">
    <source>
        <dbReference type="ARBA" id="ARBA00022618"/>
    </source>
</evidence>
<dbReference type="NCBIfam" id="NF010478">
    <property type="entry name" value="PRK13903.1"/>
    <property type="match status" value="1"/>
</dbReference>
<keyword evidence="9 17" id="KW-0274">FAD</keyword>
<evidence type="ECO:0000256" key="12">
    <source>
        <dbReference type="ARBA" id="ARBA00022984"/>
    </source>
</evidence>
<dbReference type="EC" id="1.3.1.98" evidence="17"/>
<evidence type="ECO:0000256" key="3">
    <source>
        <dbReference type="ARBA" id="ARBA00004496"/>
    </source>
</evidence>
<dbReference type="InterPro" id="IPR016166">
    <property type="entry name" value="FAD-bd_PCMH"/>
</dbReference>
<comment type="catalytic activity">
    <reaction evidence="16 17">
        <text>UDP-N-acetyl-alpha-D-muramate + NADP(+) = UDP-N-acetyl-3-O-(1-carboxyvinyl)-alpha-D-glucosamine + NADPH + H(+)</text>
        <dbReference type="Rhea" id="RHEA:12248"/>
        <dbReference type="ChEBI" id="CHEBI:15378"/>
        <dbReference type="ChEBI" id="CHEBI:57783"/>
        <dbReference type="ChEBI" id="CHEBI:58349"/>
        <dbReference type="ChEBI" id="CHEBI:68483"/>
        <dbReference type="ChEBI" id="CHEBI:70757"/>
        <dbReference type="EC" id="1.3.1.98"/>
    </reaction>
</comment>
<keyword evidence="10 17" id="KW-0521">NADP</keyword>
<comment type="caution">
    <text evidence="19">The sequence shown here is derived from an EMBL/GenBank/DDBJ whole genome shotgun (WGS) entry which is preliminary data.</text>
</comment>
<comment type="similarity">
    <text evidence="5 17">Belongs to the MurB family.</text>
</comment>
<dbReference type="InterPro" id="IPR006094">
    <property type="entry name" value="Oxid_FAD_bind_N"/>
</dbReference>
<evidence type="ECO:0000313" key="20">
    <source>
        <dbReference type="Proteomes" id="UP001555826"/>
    </source>
</evidence>
<evidence type="ECO:0000256" key="4">
    <source>
        <dbReference type="ARBA" id="ARBA00004752"/>
    </source>
</evidence>
<evidence type="ECO:0000256" key="14">
    <source>
        <dbReference type="ARBA" id="ARBA00023306"/>
    </source>
</evidence>
<dbReference type="SUPFAM" id="SSF56194">
    <property type="entry name" value="Uridine diphospho-N-Acetylenolpyruvylglucosamine reductase, MurB, C-terminal domain"/>
    <property type="match status" value="1"/>
</dbReference>
<sequence>MTTSLADLTTLRVGGPARRLVHARTEAELVDAVAAADAAGEPLLLVAGGSNLLVADAGFDGTVVHVATEGVQVASEDACGGGIVTVAAGHRFDDFVATAVERGWAGVEALSGIPGSVGATPVQNVGAYGQEVAQTVETVRTFDRVERRQRTFVAAELDFGYRTSLLKRSRVALHGDHAESRYVVLDVTFQFPLRANASEVRYPELARRLGVAVGDLAPARDVRAAVLELRAGKGMVWDPADRSDHDTWSAGSFFTNPLLTPDEAAALPSDAPRFPAGDGLVKTSAAWLIDHAGFGKGFGAPGPATLSTKHTLALTNRGSATAADLLDLARTVADGVEERFGVRLVHEPVLVGAALS</sequence>
<keyword evidence="6 17" id="KW-0963">Cytoplasm</keyword>
<reference evidence="19 20" key="1">
    <citation type="submission" date="2024-07" db="EMBL/GenBank/DDBJ databases">
        <authorList>
            <person name="Thanompreechachai J."/>
            <person name="Duangmal K."/>
        </authorList>
    </citation>
    <scope>NUCLEOTIDE SEQUENCE [LARGE SCALE GENOMIC DNA]</scope>
    <source>
        <strain evidence="19 20">KCTC 19886</strain>
    </source>
</reference>
<keyword evidence="15 17" id="KW-0961">Cell wall biogenesis/degradation</keyword>
<keyword evidence="14 17" id="KW-0131">Cell cycle</keyword>
<evidence type="ECO:0000313" key="19">
    <source>
        <dbReference type="EMBL" id="MEW9264185.1"/>
    </source>
</evidence>
<dbReference type="Proteomes" id="UP001555826">
    <property type="component" value="Unassembled WGS sequence"/>
</dbReference>
<keyword evidence="12 17" id="KW-0573">Peptidoglycan synthesis</keyword>
<name>A0ABV3P3I9_9ACTN</name>
<keyword evidence="7 17" id="KW-0132">Cell division</keyword>
<feature type="active site" description="Proton donor" evidence="17">
    <location>
        <position position="252"/>
    </location>
</feature>
<comment type="subcellular location">
    <subcellularLocation>
        <location evidence="3 17">Cytoplasm</location>
    </subcellularLocation>
</comment>
<gene>
    <name evidence="17" type="primary">murB</name>
    <name evidence="19" type="ORF">AB1207_05470</name>
</gene>
<dbReference type="Gene3D" id="3.30.465.10">
    <property type="match status" value="1"/>
</dbReference>
<keyword evidence="13 17" id="KW-0560">Oxidoreductase</keyword>
<evidence type="ECO:0000256" key="2">
    <source>
        <dbReference type="ARBA" id="ARBA00003921"/>
    </source>
</evidence>
<dbReference type="InterPro" id="IPR003170">
    <property type="entry name" value="MurB"/>
</dbReference>
<dbReference type="Gene3D" id="3.30.43.10">
    <property type="entry name" value="Uridine Diphospho-n-acetylenolpyruvylglucosamine Reductase, domain 2"/>
    <property type="match status" value="1"/>
</dbReference>
<dbReference type="InterPro" id="IPR036635">
    <property type="entry name" value="MurB_C_sf"/>
</dbReference>
<feature type="domain" description="FAD-binding PCMH-type" evidence="18">
    <location>
        <begin position="13"/>
        <end position="194"/>
    </location>
</feature>
<evidence type="ECO:0000256" key="11">
    <source>
        <dbReference type="ARBA" id="ARBA00022960"/>
    </source>
</evidence>
<dbReference type="HAMAP" id="MF_00037">
    <property type="entry name" value="MurB"/>
    <property type="match status" value="1"/>
</dbReference>
<comment type="cofactor">
    <cofactor evidence="1 17">
        <name>FAD</name>
        <dbReference type="ChEBI" id="CHEBI:57692"/>
    </cofactor>
</comment>
<dbReference type="PANTHER" id="PTHR21071">
    <property type="entry name" value="UDP-N-ACETYLENOLPYRUVOYLGLUCOSAMINE REDUCTASE"/>
    <property type="match status" value="1"/>
</dbReference>
<evidence type="ECO:0000256" key="17">
    <source>
        <dbReference type="HAMAP-Rule" id="MF_00037"/>
    </source>
</evidence>
<proteinExistence type="inferred from homology"/>
<dbReference type="Gene3D" id="3.90.78.10">
    <property type="entry name" value="UDP-N-acetylenolpyruvoylglucosamine reductase, C-terminal domain"/>
    <property type="match status" value="1"/>
</dbReference>
<evidence type="ECO:0000256" key="6">
    <source>
        <dbReference type="ARBA" id="ARBA00022490"/>
    </source>
</evidence>
<organism evidence="19 20">
    <name type="scientific">Kineococcus endophyticus</name>
    <dbReference type="NCBI Taxonomy" id="1181883"/>
    <lineage>
        <taxon>Bacteria</taxon>
        <taxon>Bacillati</taxon>
        <taxon>Actinomycetota</taxon>
        <taxon>Actinomycetes</taxon>
        <taxon>Kineosporiales</taxon>
        <taxon>Kineosporiaceae</taxon>
        <taxon>Kineococcus</taxon>
    </lineage>
</organism>
<protein>
    <recommendedName>
        <fullName evidence="17">UDP-N-acetylenolpyruvoylglucosamine reductase</fullName>
        <ecNumber evidence="17">1.3.1.98</ecNumber>
    </recommendedName>
    <alternativeName>
        <fullName evidence="17">UDP-N-acetylmuramate dehydrogenase</fullName>
    </alternativeName>
</protein>
<dbReference type="InterPro" id="IPR036318">
    <property type="entry name" value="FAD-bd_PCMH-like_sf"/>
</dbReference>
<dbReference type="PANTHER" id="PTHR21071:SF4">
    <property type="entry name" value="UDP-N-ACETYLENOLPYRUVOYLGLUCOSAMINE REDUCTASE"/>
    <property type="match status" value="1"/>
</dbReference>
<accession>A0ABV3P3I9</accession>
<dbReference type="InterPro" id="IPR016167">
    <property type="entry name" value="FAD-bd_PCMH_sub1"/>
</dbReference>